<organism evidence="2 3">
    <name type="scientific">Forsythia ovata</name>
    <dbReference type="NCBI Taxonomy" id="205694"/>
    <lineage>
        <taxon>Eukaryota</taxon>
        <taxon>Viridiplantae</taxon>
        <taxon>Streptophyta</taxon>
        <taxon>Embryophyta</taxon>
        <taxon>Tracheophyta</taxon>
        <taxon>Spermatophyta</taxon>
        <taxon>Magnoliopsida</taxon>
        <taxon>eudicotyledons</taxon>
        <taxon>Gunneridae</taxon>
        <taxon>Pentapetalae</taxon>
        <taxon>asterids</taxon>
        <taxon>lamiids</taxon>
        <taxon>Lamiales</taxon>
        <taxon>Oleaceae</taxon>
        <taxon>Forsythieae</taxon>
        <taxon>Forsythia</taxon>
    </lineage>
</organism>
<dbReference type="EMBL" id="JBFOLJ010000007">
    <property type="protein sequence ID" value="KAL2521508.1"/>
    <property type="molecule type" value="Genomic_DNA"/>
</dbReference>
<keyword evidence="3" id="KW-1185">Reference proteome</keyword>
<gene>
    <name evidence="1" type="ORF">Fot_25360</name>
    <name evidence="2" type="ORF">Fot_25431</name>
</gene>
<protein>
    <submittedName>
        <fullName evidence="2">Uncharacterized protein</fullName>
    </submittedName>
</protein>
<sequence>MRVVLTLQKVEKALEDPSELPPTITDQQKSETNELDKNLDEFKRISLDLANTGEDFTDEHGAVIPLRSLPGVNAIEYGKCNSNKLCSADADSLKSMELKMKADKKLYSTPECLKLYSTSECLMVWGQISRQKL</sequence>
<name>A0ABD1UA52_9LAMI</name>
<accession>A0ABD1UA52</accession>
<reference evidence="2" key="2">
    <citation type="submission" date="2024-07" db="EMBL/GenBank/DDBJ databases">
        <title>Two chromosome-level genome assemblies of Korean endemic species Abeliophyllum distichum and Forsythia ovata (Oleaceae).</title>
        <authorList>
            <person name="Mun J.H."/>
        </authorList>
    </citation>
    <scope>NUCLEOTIDE SEQUENCE</scope>
    <source>
        <strain evidence="2">KNKB202402200001</strain>
        <tissue evidence="2">Leaf</tissue>
    </source>
</reference>
<evidence type="ECO:0000313" key="2">
    <source>
        <dbReference type="EMBL" id="KAL2521508.1"/>
    </source>
</evidence>
<dbReference type="Proteomes" id="UP001604277">
    <property type="component" value="Unassembled WGS sequence"/>
</dbReference>
<reference evidence="3" key="1">
    <citation type="submission" date="2024-07" db="EMBL/GenBank/DDBJ databases">
        <title>Two chromosome-level genome assemblies of Korean endemic species Abeliophyllum distichum and Forsythia ovata (Oleaceae).</title>
        <authorList>
            <person name="Jang H."/>
        </authorList>
    </citation>
    <scope>NUCLEOTIDE SEQUENCE [LARGE SCALE GENOMIC DNA]</scope>
</reference>
<dbReference type="AlphaFoldDB" id="A0ABD1UA52"/>
<dbReference type="EMBL" id="JBFOLJ010000007">
    <property type="protein sequence ID" value="KAL2521437.1"/>
    <property type="molecule type" value="Genomic_DNA"/>
</dbReference>
<proteinExistence type="predicted"/>
<evidence type="ECO:0000313" key="1">
    <source>
        <dbReference type="EMBL" id="KAL2521437.1"/>
    </source>
</evidence>
<comment type="caution">
    <text evidence="2">The sequence shown here is derived from an EMBL/GenBank/DDBJ whole genome shotgun (WGS) entry which is preliminary data.</text>
</comment>
<evidence type="ECO:0000313" key="3">
    <source>
        <dbReference type="Proteomes" id="UP001604277"/>
    </source>
</evidence>